<dbReference type="SUPFAM" id="SSF161229">
    <property type="entry name" value="E6 C-terminal domain-like"/>
    <property type="match status" value="2"/>
</dbReference>
<evidence type="ECO:0000256" key="16">
    <source>
        <dbReference type="HAMAP-Rule" id="MF_04006"/>
    </source>
</evidence>
<reference evidence="18" key="1">
    <citation type="journal article" date="2024" name="Microbiome">
        <title>Substantial viral diversity in bats and rodents from East Africa: insights into evolution, recombination, and cocirculation.</title>
        <authorList>
            <person name="Wang D."/>
            <person name="Yang X."/>
            <person name="Ren Z."/>
            <person name="Hu B."/>
            <person name="Zhao H."/>
            <person name="Yang K."/>
            <person name="Shi P."/>
            <person name="Zhang Z."/>
            <person name="Feng Q."/>
            <person name="Nawenja C.V."/>
            <person name="Obanda V."/>
            <person name="Robert K."/>
            <person name="Nalikka B."/>
            <person name="Waruhiu C.N."/>
            <person name="Ochola G.O."/>
            <person name="Onyuok S.O."/>
            <person name="Ochieng H."/>
            <person name="Li B."/>
            <person name="Zhu Y."/>
            <person name="Si H."/>
            <person name="Yin J."/>
            <person name="Kristiansen K."/>
            <person name="Jin X."/>
            <person name="Xu X."/>
            <person name="Xiao M."/>
            <person name="Agwanda B."/>
            <person name="Ommeh S."/>
            <person name="Li J."/>
            <person name="Shi Z.L."/>
        </authorList>
    </citation>
    <scope>NUCLEOTIDE SEQUENCE</scope>
    <source>
        <strain evidence="18">3A/Kenya/BAT613/2015</strain>
    </source>
</reference>
<name>A0AAU7E2E9_9PAPI</name>
<evidence type="ECO:0000313" key="18">
    <source>
        <dbReference type="EMBL" id="XBH24118.1"/>
    </source>
</evidence>
<dbReference type="HAMAP" id="MF_04006">
    <property type="entry name" value="HPV_E6"/>
    <property type="match status" value="1"/>
</dbReference>
<evidence type="ECO:0000256" key="4">
    <source>
        <dbReference type="ARBA" id="ARBA00022581"/>
    </source>
</evidence>
<keyword evidence="15 16" id="KW-1119">Modulation of host cell apoptosis by virus</keyword>
<comment type="caution">
    <text evidence="16">Lacks conserved residue(s) required for the propagation of feature annotation.</text>
</comment>
<evidence type="ECO:0000256" key="7">
    <source>
        <dbReference type="ARBA" id="ARBA00022771"/>
    </source>
</evidence>
<organism evidence="18">
    <name type="scientific">Eidolon bat papillomavirus</name>
    <dbReference type="NCBI Taxonomy" id="3141875"/>
    <lineage>
        <taxon>Viruses</taxon>
        <taxon>Monodnaviria</taxon>
        <taxon>Shotokuvirae</taxon>
        <taxon>Cossaviricota</taxon>
        <taxon>Papovaviricetes</taxon>
        <taxon>Zurhausenvirales</taxon>
        <taxon>Papillomaviridae</taxon>
    </lineage>
</organism>
<dbReference type="GO" id="GO:0039648">
    <property type="term" value="P:symbiont-mediated perturbation of host ubiquitin-like protein modification"/>
    <property type="evidence" value="ECO:0007669"/>
    <property type="project" value="UniProtKB-UniRule"/>
</dbReference>
<dbReference type="Gene3D" id="3.30.240.40">
    <property type="entry name" value="E6 early regulatory protein"/>
    <property type="match status" value="2"/>
</dbReference>
<keyword evidence="12 16" id="KW-0804">Transcription</keyword>
<evidence type="ECO:0000256" key="10">
    <source>
        <dbReference type="ARBA" id="ARBA00023125"/>
    </source>
</evidence>
<feature type="zinc finger region" evidence="16">
    <location>
        <begin position="66"/>
        <end position="102"/>
    </location>
</feature>
<evidence type="ECO:0000256" key="8">
    <source>
        <dbReference type="ARBA" id="ARBA00022833"/>
    </source>
</evidence>
<keyword evidence="7 16" id="KW-0863">Zinc-finger</keyword>
<keyword evidence="5 16" id="KW-1090">Inhibition of host innate immune response by virus</keyword>
<dbReference type="GO" id="GO:0003677">
    <property type="term" value="F:DNA binding"/>
    <property type="evidence" value="ECO:0007669"/>
    <property type="project" value="UniProtKB-UniRule"/>
</dbReference>
<keyword evidence="6 16" id="KW-0479">Metal-binding</keyword>
<reference evidence="18" key="2">
    <citation type="submission" date="2024-02" db="EMBL/GenBank/DDBJ databases">
        <authorList>
            <person name="Hu B."/>
        </authorList>
    </citation>
    <scope>NUCLEOTIDE SEQUENCE</scope>
    <source>
        <strain evidence="18">3A/Kenya/BAT613/2015</strain>
    </source>
</reference>
<keyword evidence="9 16" id="KW-0805">Transcription regulation</keyword>
<evidence type="ECO:0000256" key="17">
    <source>
        <dbReference type="RuleBase" id="RU363123"/>
    </source>
</evidence>
<dbReference type="GO" id="GO:0030430">
    <property type="term" value="C:host cell cytoplasm"/>
    <property type="evidence" value="ECO:0007669"/>
    <property type="project" value="UniProtKB-SubCell"/>
</dbReference>
<evidence type="ECO:0000256" key="1">
    <source>
        <dbReference type="ARBA" id="ARBA00006346"/>
    </source>
</evidence>
<evidence type="ECO:0000256" key="11">
    <source>
        <dbReference type="ARBA" id="ARBA00023159"/>
    </source>
</evidence>
<gene>
    <name evidence="16" type="primary">E6</name>
</gene>
<dbReference type="GO" id="GO:0006355">
    <property type="term" value="P:regulation of DNA-templated transcription"/>
    <property type="evidence" value="ECO:0007669"/>
    <property type="project" value="UniProtKB-UniRule"/>
</dbReference>
<feature type="zinc finger region" evidence="16">
    <location>
        <begin position="139"/>
        <end position="175"/>
    </location>
</feature>
<evidence type="ECO:0000256" key="6">
    <source>
        <dbReference type="ARBA" id="ARBA00022723"/>
    </source>
</evidence>
<dbReference type="GO" id="GO:0008270">
    <property type="term" value="F:zinc ion binding"/>
    <property type="evidence" value="ECO:0007669"/>
    <property type="project" value="UniProtKB-KW"/>
</dbReference>
<sequence length="178" mass="20294">MRTLSNKLIVGNNNLLCLVLTCYRLRYKYKSNNKQHSCNAYMDPAKTIAGLCRQTGLTLDEVNLFCYYCSRLLTPQDKRSYERKRLRLKWVDKYCFGACIACTCLCAQSAVKELYQQRVSPTGVENLTGNPLGDIYMRCRVCLTLLSPTDKLNHLTSGEEFVQAGNQWWGTCRGCCAN</sequence>
<dbReference type="Pfam" id="PF00518">
    <property type="entry name" value="E6"/>
    <property type="match status" value="1"/>
</dbReference>
<protein>
    <recommendedName>
        <fullName evidence="16 17">Protein E6</fullName>
    </recommendedName>
</protein>
<keyword evidence="2 16" id="KW-0244">Early protein</keyword>
<dbReference type="GO" id="GO:0052150">
    <property type="term" value="P:symbiont-mediated perturbation of host apoptosis"/>
    <property type="evidence" value="ECO:0007669"/>
    <property type="project" value="UniProtKB-KW"/>
</dbReference>
<proteinExistence type="inferred from homology"/>
<dbReference type="GO" id="GO:0039502">
    <property type="term" value="P:symbiont-mediated suppression of host type I interferon-mediated signaling pathway"/>
    <property type="evidence" value="ECO:0007669"/>
    <property type="project" value="UniProtKB-UniRule"/>
</dbReference>
<dbReference type="InterPro" id="IPR038575">
    <property type="entry name" value="E6_sf"/>
</dbReference>
<keyword evidence="13 16" id="KW-1035">Host cytoplasm</keyword>
<comment type="similarity">
    <text evidence="1 16 17">Belongs to the papillomaviridae E6 protein family.</text>
</comment>
<keyword evidence="8 16" id="KW-0862">Zinc</keyword>
<accession>A0AAU7E2E9</accession>
<keyword evidence="11 16" id="KW-0010">Activator</keyword>
<dbReference type="InterPro" id="IPR001334">
    <property type="entry name" value="E6"/>
</dbReference>
<evidence type="ECO:0000256" key="12">
    <source>
        <dbReference type="ARBA" id="ARBA00023163"/>
    </source>
</evidence>
<evidence type="ECO:0000256" key="3">
    <source>
        <dbReference type="ARBA" id="ARBA00022562"/>
    </source>
</evidence>
<keyword evidence="4 16" id="KW-0945">Host-virus interaction</keyword>
<dbReference type="GO" id="GO:0006351">
    <property type="term" value="P:DNA-templated transcription"/>
    <property type="evidence" value="ECO:0007669"/>
    <property type="project" value="UniProtKB-UniRule"/>
</dbReference>
<comment type="subunit">
    <text evidence="16">Forms homodimers. Interacts with ubiquitin-protein ligase UBE3A/E6-AP; this interaction stimulates UBE3A ubiquitin activity. Interacts with host BAK1.</text>
</comment>
<dbReference type="EMBL" id="PP711991">
    <property type="protein sequence ID" value="XBH24118.1"/>
    <property type="molecule type" value="Genomic_DNA"/>
</dbReference>
<evidence type="ECO:0000256" key="2">
    <source>
        <dbReference type="ARBA" id="ARBA00022518"/>
    </source>
</evidence>
<evidence type="ECO:0000256" key="15">
    <source>
        <dbReference type="ARBA" id="ARBA00023323"/>
    </source>
</evidence>
<evidence type="ECO:0000256" key="5">
    <source>
        <dbReference type="ARBA" id="ARBA00022632"/>
    </source>
</evidence>
<evidence type="ECO:0000256" key="14">
    <source>
        <dbReference type="ARBA" id="ARBA00023280"/>
    </source>
</evidence>
<comment type="subcellular location">
    <subcellularLocation>
        <location evidence="16 17">Host cytoplasm</location>
    </subcellularLocation>
    <subcellularLocation>
        <location evidence="16 17">Host nucleus</location>
    </subcellularLocation>
</comment>
<keyword evidence="14 16" id="KW-0899">Viral immunoevasion</keyword>
<evidence type="ECO:0000256" key="9">
    <source>
        <dbReference type="ARBA" id="ARBA00023015"/>
    </source>
</evidence>
<keyword evidence="10 16" id="KW-0238">DNA-binding</keyword>
<dbReference type="GO" id="GO:0052170">
    <property type="term" value="P:symbiont-mediated suppression of host innate immune response"/>
    <property type="evidence" value="ECO:0007669"/>
    <property type="project" value="UniProtKB-KW"/>
</dbReference>
<dbReference type="GO" id="GO:0042025">
    <property type="term" value="C:host cell nucleus"/>
    <property type="evidence" value="ECO:0007669"/>
    <property type="project" value="UniProtKB-SubCell"/>
</dbReference>
<comment type="function">
    <text evidence="16">Plays a major role in the induction and maintenance of cellular transformation. E6 associates with host UBE3A/E6-AP ubiquitin-protein ligase and modulates its activity. Protects host keratinocytes from apoptosis by mediating the degradation of host BAK1. May also inhibit host immune response.</text>
</comment>
<evidence type="ECO:0000256" key="13">
    <source>
        <dbReference type="ARBA" id="ARBA00023200"/>
    </source>
</evidence>
<keyword evidence="3 16" id="KW-1048">Host nucleus</keyword>